<dbReference type="AlphaFoldDB" id="A0A916J815"/>
<reference evidence="1" key="1">
    <citation type="submission" date="2021-04" db="EMBL/GenBank/DDBJ databases">
        <authorList>
            <person name="Rodrigo-Torres L."/>
            <person name="Arahal R. D."/>
            <person name="Lucena T."/>
        </authorList>
    </citation>
    <scope>NUCLEOTIDE SEQUENCE</scope>
    <source>
        <strain evidence="1">CECT 9275</strain>
    </source>
</reference>
<accession>A0A916J815</accession>
<organism evidence="1 2">
    <name type="scientific">Dyadobacter helix</name>
    <dbReference type="NCBI Taxonomy" id="2822344"/>
    <lineage>
        <taxon>Bacteria</taxon>
        <taxon>Pseudomonadati</taxon>
        <taxon>Bacteroidota</taxon>
        <taxon>Cytophagia</taxon>
        <taxon>Cytophagales</taxon>
        <taxon>Spirosomataceae</taxon>
        <taxon>Dyadobacter</taxon>
    </lineage>
</organism>
<sequence length="51" mass="6159">MSVIFYVKSNRQASNVQFFAYVDSYIAITNHFFEINGYRFVNKENFKICFF</sequence>
<comment type="caution">
    <text evidence="1">The sequence shown here is derived from an EMBL/GenBank/DDBJ whole genome shotgun (WGS) entry which is preliminary data.</text>
</comment>
<protein>
    <submittedName>
        <fullName evidence="1">Uncharacterized protein</fullName>
    </submittedName>
</protein>
<name>A0A916J815_9BACT</name>
<gene>
    <name evidence="1" type="ORF">DYBT9275_00459</name>
</gene>
<keyword evidence="2" id="KW-1185">Reference proteome</keyword>
<dbReference type="Proteomes" id="UP000680038">
    <property type="component" value="Unassembled WGS sequence"/>
</dbReference>
<evidence type="ECO:0000313" key="1">
    <source>
        <dbReference type="EMBL" id="CAG4990136.1"/>
    </source>
</evidence>
<dbReference type="EMBL" id="CAJRAF010000001">
    <property type="protein sequence ID" value="CAG4990136.1"/>
    <property type="molecule type" value="Genomic_DNA"/>
</dbReference>
<evidence type="ECO:0000313" key="2">
    <source>
        <dbReference type="Proteomes" id="UP000680038"/>
    </source>
</evidence>
<proteinExistence type="predicted"/>